<name>A0A0U4N345_9BACT</name>
<reference evidence="2 3" key="1">
    <citation type="journal article" date="2016" name="Int. J. Syst. Evol. Microbiol.">
        <title>Caldimicrobium thiodismutans sp. nov., a sulfur-disproportionating bacterium isolated from a hot spring, and emended description of the genus Caldimicrobium.</title>
        <authorList>
            <person name="Kojima H."/>
            <person name="Umezawa K."/>
            <person name="Fukui M."/>
        </authorList>
    </citation>
    <scope>NUCLEOTIDE SEQUENCE [LARGE SCALE GENOMIC DNA]</scope>
    <source>
        <strain evidence="2 3">TF1</strain>
    </source>
</reference>
<reference evidence="3" key="2">
    <citation type="journal article" date="2016" name="Int. J. Syst. Evol. Microbiol.">
        <title>Caldimicrobium thiodismutans sp. nov., a sulfur-disproportionating bacterium isolated from a hot spring.</title>
        <authorList>
            <person name="Kojima H."/>
            <person name="Umezawa K."/>
            <person name="Fukui M."/>
        </authorList>
    </citation>
    <scope>NUCLEOTIDE SEQUENCE [LARGE SCALE GENOMIC DNA]</scope>
    <source>
        <strain evidence="3">TF1</strain>
    </source>
</reference>
<dbReference type="AlphaFoldDB" id="A0A0U4N345"/>
<evidence type="ECO:0000256" key="1">
    <source>
        <dbReference type="SAM" id="Phobius"/>
    </source>
</evidence>
<feature type="transmembrane region" description="Helical" evidence="1">
    <location>
        <begin position="94"/>
        <end position="118"/>
    </location>
</feature>
<dbReference type="Proteomes" id="UP000068196">
    <property type="component" value="Chromosome"/>
</dbReference>
<evidence type="ECO:0000313" key="3">
    <source>
        <dbReference type="Proteomes" id="UP000068196"/>
    </source>
</evidence>
<accession>A0A0U4N345</accession>
<dbReference type="EMBL" id="AP014945">
    <property type="protein sequence ID" value="BAU23718.1"/>
    <property type="molecule type" value="Genomic_DNA"/>
</dbReference>
<keyword evidence="1" id="KW-0812">Transmembrane</keyword>
<dbReference type="KEGG" id="cthi:THC_1352"/>
<keyword evidence="1" id="KW-0472">Membrane</keyword>
<proteinExistence type="predicted"/>
<feature type="transmembrane region" description="Helical" evidence="1">
    <location>
        <begin position="69"/>
        <end position="88"/>
    </location>
</feature>
<keyword evidence="1" id="KW-1133">Transmembrane helix</keyword>
<protein>
    <recommendedName>
        <fullName evidence="4">ATP synthase subunit I</fullName>
    </recommendedName>
</protein>
<evidence type="ECO:0008006" key="4">
    <source>
        <dbReference type="Google" id="ProtNLM"/>
    </source>
</evidence>
<organism evidence="2 3">
    <name type="scientific">Caldimicrobium thiodismutans</name>
    <dbReference type="NCBI Taxonomy" id="1653476"/>
    <lineage>
        <taxon>Bacteria</taxon>
        <taxon>Pseudomonadati</taxon>
        <taxon>Thermodesulfobacteriota</taxon>
        <taxon>Thermodesulfobacteria</taxon>
        <taxon>Thermodesulfobacteriales</taxon>
        <taxon>Thermodesulfobacteriaceae</taxon>
        <taxon>Caldimicrobium</taxon>
    </lineage>
</organism>
<keyword evidence="3" id="KW-1185">Reference proteome</keyword>
<feature type="transmembrane region" description="Helical" evidence="1">
    <location>
        <begin position="20"/>
        <end position="39"/>
    </location>
</feature>
<dbReference type="STRING" id="1653476.THC_1352"/>
<gene>
    <name evidence="2" type="ORF">THC_1352</name>
</gene>
<sequence length="124" mass="14495">MFLSLATGSLGVLIVFQDLKLFLSFLLGAALAYLNFLTLKKEGGELLARVYQNVMSCLDRPYQRERTLFLIKVYLRLLAIGIIFYFLITRLGLHPVFLLLGFTLIYFQIFVVMIRFWLRKKESF</sequence>
<evidence type="ECO:0000313" key="2">
    <source>
        <dbReference type="EMBL" id="BAU23718.1"/>
    </source>
</evidence>